<dbReference type="InterPro" id="IPR042122">
    <property type="entry name" value="Ser_AcTrfase_N_sf"/>
</dbReference>
<dbReference type="GO" id="GO:0006535">
    <property type="term" value="P:cysteine biosynthetic process from serine"/>
    <property type="evidence" value="ECO:0007669"/>
    <property type="project" value="InterPro"/>
</dbReference>
<gene>
    <name evidence="12" type="primary">cysE</name>
    <name evidence="12" type="ORF">K8U80_05620</name>
</gene>
<comment type="pathway">
    <text evidence="1">Amino-acid biosynthesis; L-cysteine biosynthesis; L-cysteine from L-serine: step 1/2.</text>
</comment>
<dbReference type="FunFam" id="2.160.10.10:FF:000007">
    <property type="entry name" value="Serine acetyltransferase"/>
    <property type="match status" value="1"/>
</dbReference>
<dbReference type="PROSITE" id="PS00101">
    <property type="entry name" value="HEXAPEP_TRANSFERASES"/>
    <property type="match status" value="1"/>
</dbReference>
<dbReference type="InterPro" id="IPR045304">
    <property type="entry name" value="LbH_SAT"/>
</dbReference>
<dbReference type="InterPro" id="IPR053376">
    <property type="entry name" value="Serine_acetyltransferase"/>
</dbReference>
<evidence type="ECO:0000256" key="3">
    <source>
        <dbReference type="ARBA" id="ARBA00013266"/>
    </source>
</evidence>
<evidence type="ECO:0000256" key="5">
    <source>
        <dbReference type="ARBA" id="ARBA00022605"/>
    </source>
</evidence>
<evidence type="ECO:0000256" key="4">
    <source>
        <dbReference type="ARBA" id="ARBA00018522"/>
    </source>
</evidence>
<dbReference type="InterPro" id="IPR018357">
    <property type="entry name" value="Hexapep_transf_CS"/>
</dbReference>
<reference evidence="12" key="1">
    <citation type="journal article" date="2021" name="PeerJ">
        <title>Extensive microbial diversity within the chicken gut microbiome revealed by metagenomics and culture.</title>
        <authorList>
            <person name="Gilroy R."/>
            <person name="Ravi A."/>
            <person name="Getino M."/>
            <person name="Pursley I."/>
            <person name="Horton D.L."/>
            <person name="Alikhan N.F."/>
            <person name="Baker D."/>
            <person name="Gharbi K."/>
            <person name="Hall N."/>
            <person name="Watson M."/>
            <person name="Adriaenssens E.M."/>
            <person name="Foster-Nyarko E."/>
            <person name="Jarju S."/>
            <person name="Secka A."/>
            <person name="Antonio M."/>
            <person name="Oren A."/>
            <person name="Chaudhuri R.R."/>
            <person name="La Ragione R."/>
            <person name="Hildebrand F."/>
            <person name="Pallen M.J."/>
        </authorList>
    </citation>
    <scope>NUCLEOTIDE SEQUENCE</scope>
    <source>
        <strain evidence="12">ChiGjej2B2-7701</strain>
    </source>
</reference>
<dbReference type="EMBL" id="DYVF01000039">
    <property type="protein sequence ID" value="HJG30857.1"/>
    <property type="molecule type" value="Genomic_DNA"/>
</dbReference>
<evidence type="ECO:0000256" key="7">
    <source>
        <dbReference type="ARBA" id="ARBA00022737"/>
    </source>
</evidence>
<comment type="catalytic activity">
    <reaction evidence="10 11">
        <text>L-serine + acetyl-CoA = O-acetyl-L-serine + CoA</text>
        <dbReference type="Rhea" id="RHEA:24560"/>
        <dbReference type="ChEBI" id="CHEBI:33384"/>
        <dbReference type="ChEBI" id="CHEBI:57287"/>
        <dbReference type="ChEBI" id="CHEBI:57288"/>
        <dbReference type="ChEBI" id="CHEBI:58340"/>
        <dbReference type="EC" id="2.3.1.30"/>
    </reaction>
</comment>
<evidence type="ECO:0000256" key="11">
    <source>
        <dbReference type="PIRNR" id="PIRNR000441"/>
    </source>
</evidence>
<protein>
    <recommendedName>
        <fullName evidence="4 11">Serine acetyltransferase</fullName>
        <ecNumber evidence="3 11">2.3.1.30</ecNumber>
    </recommendedName>
</protein>
<reference evidence="12" key="2">
    <citation type="submission" date="2021-09" db="EMBL/GenBank/DDBJ databases">
        <authorList>
            <person name="Gilroy R."/>
        </authorList>
    </citation>
    <scope>NUCLEOTIDE SEQUENCE</scope>
    <source>
        <strain evidence="12">ChiGjej2B2-7701</strain>
    </source>
</reference>
<evidence type="ECO:0000313" key="12">
    <source>
        <dbReference type="EMBL" id="HJG30857.1"/>
    </source>
</evidence>
<evidence type="ECO:0000256" key="10">
    <source>
        <dbReference type="ARBA" id="ARBA00049486"/>
    </source>
</evidence>
<evidence type="ECO:0000256" key="2">
    <source>
        <dbReference type="ARBA" id="ARBA00007274"/>
    </source>
</evidence>
<comment type="caution">
    <text evidence="12">The sequence shown here is derived from an EMBL/GenBank/DDBJ whole genome shotgun (WGS) entry which is preliminary data.</text>
</comment>
<keyword evidence="9 11" id="KW-0012">Acyltransferase</keyword>
<sequence>MGFITTIKEDIASVKNNDPAAQNGLVIFLSYPGLHAKWMHTPEHWLWTHGLRSIARILSQITRFFTGVEIHPAAQLGRRLFIDHAMGVVIGETTIVGDDCTLYQGVTLGGTGNENGKRHPTLGNNVTVGSGAKVLGNITIGDNVRIGGNSVVVKDVPPDSTVVGVPGRVVRRNGCRVMAENFDAKKHRESLPDPVQEASIMNREGIAENARRICELEQQVAELTDLVRKLTT</sequence>
<dbReference type="InterPro" id="IPR011004">
    <property type="entry name" value="Trimer_LpxA-like_sf"/>
</dbReference>
<keyword evidence="7" id="KW-0677">Repeat</keyword>
<dbReference type="Proteomes" id="UP000746751">
    <property type="component" value="Unassembled WGS sequence"/>
</dbReference>
<organism evidence="12 13">
    <name type="scientific">Collinsella ihumii</name>
    <dbReference type="NCBI Taxonomy" id="1720204"/>
    <lineage>
        <taxon>Bacteria</taxon>
        <taxon>Bacillati</taxon>
        <taxon>Actinomycetota</taxon>
        <taxon>Coriobacteriia</taxon>
        <taxon>Coriobacteriales</taxon>
        <taxon>Coriobacteriaceae</taxon>
        <taxon>Collinsella</taxon>
    </lineage>
</organism>
<dbReference type="GO" id="GO:0009001">
    <property type="term" value="F:serine O-acetyltransferase activity"/>
    <property type="evidence" value="ECO:0007669"/>
    <property type="project" value="UniProtKB-EC"/>
</dbReference>
<dbReference type="GO" id="GO:0005737">
    <property type="term" value="C:cytoplasm"/>
    <property type="evidence" value="ECO:0007669"/>
    <property type="project" value="InterPro"/>
</dbReference>
<dbReference type="InterPro" id="IPR001451">
    <property type="entry name" value="Hexapep"/>
</dbReference>
<dbReference type="Gene3D" id="2.160.10.10">
    <property type="entry name" value="Hexapeptide repeat proteins"/>
    <property type="match status" value="1"/>
</dbReference>
<evidence type="ECO:0000256" key="9">
    <source>
        <dbReference type="ARBA" id="ARBA00023315"/>
    </source>
</evidence>
<keyword evidence="6 11" id="KW-0808">Transferase</keyword>
<dbReference type="SUPFAM" id="SSF51161">
    <property type="entry name" value="Trimeric LpxA-like enzymes"/>
    <property type="match status" value="1"/>
</dbReference>
<dbReference type="PIRSF" id="PIRSF000441">
    <property type="entry name" value="CysE"/>
    <property type="match status" value="1"/>
</dbReference>
<dbReference type="CDD" id="cd03354">
    <property type="entry name" value="LbH_SAT"/>
    <property type="match status" value="1"/>
</dbReference>
<comment type="similarity">
    <text evidence="2 11">Belongs to the transferase hexapeptide repeat family.</text>
</comment>
<dbReference type="PANTHER" id="PTHR42811">
    <property type="entry name" value="SERINE ACETYLTRANSFERASE"/>
    <property type="match status" value="1"/>
</dbReference>
<proteinExistence type="inferred from homology"/>
<dbReference type="InterPro" id="IPR005881">
    <property type="entry name" value="Ser_O-AcTrfase"/>
</dbReference>
<dbReference type="Pfam" id="PF00132">
    <property type="entry name" value="Hexapep"/>
    <property type="match status" value="1"/>
</dbReference>
<name>A0A921IPQ0_9ACTN</name>
<dbReference type="NCBIfam" id="TIGR01172">
    <property type="entry name" value="cysE"/>
    <property type="match status" value="1"/>
</dbReference>
<keyword evidence="5" id="KW-0028">Amino-acid biosynthesis</keyword>
<evidence type="ECO:0000256" key="1">
    <source>
        <dbReference type="ARBA" id="ARBA00004876"/>
    </source>
</evidence>
<accession>A0A921IPQ0</accession>
<evidence type="ECO:0000313" key="13">
    <source>
        <dbReference type="Proteomes" id="UP000746751"/>
    </source>
</evidence>
<dbReference type="NCBIfam" id="NF041874">
    <property type="entry name" value="EPS_EpsC"/>
    <property type="match status" value="1"/>
</dbReference>
<dbReference type="AlphaFoldDB" id="A0A921IPQ0"/>
<dbReference type="Gene3D" id="1.10.3130.10">
    <property type="entry name" value="serine acetyltransferase, domain 1"/>
    <property type="match status" value="1"/>
</dbReference>
<dbReference type="EC" id="2.3.1.30" evidence="3 11"/>
<keyword evidence="8" id="KW-0198">Cysteine biosynthesis</keyword>
<evidence type="ECO:0000256" key="8">
    <source>
        <dbReference type="ARBA" id="ARBA00023192"/>
    </source>
</evidence>
<evidence type="ECO:0000256" key="6">
    <source>
        <dbReference type="ARBA" id="ARBA00022679"/>
    </source>
</evidence>